<dbReference type="Proteomes" id="UP000710432">
    <property type="component" value="Unassembled WGS sequence"/>
</dbReference>
<evidence type="ECO:0000256" key="6">
    <source>
        <dbReference type="RuleBase" id="RU363034"/>
    </source>
</evidence>
<keyword evidence="1 6" id="KW-0645">Protease</keyword>
<dbReference type="PANTHER" id="PTHR24252:SF17">
    <property type="entry name" value="SUPPRESSOR OF TUMORIGENICITY 14 PROTEIN HOMOLOG-RELATED"/>
    <property type="match status" value="1"/>
</dbReference>
<dbReference type="InterPro" id="IPR001314">
    <property type="entry name" value="Peptidase_S1A"/>
</dbReference>
<comment type="caution">
    <text evidence="8">The sequence shown here is derived from an EMBL/GenBank/DDBJ whole genome shotgun (WGS) entry which is preliminary data.</text>
</comment>
<dbReference type="FunFam" id="2.40.10.10:FF:000024">
    <property type="entry name" value="Serine protease 53"/>
    <property type="match status" value="1"/>
</dbReference>
<dbReference type="EMBL" id="JAATJU010000500">
    <property type="protein sequence ID" value="KAH0520788.1"/>
    <property type="molecule type" value="Genomic_DNA"/>
</dbReference>
<evidence type="ECO:0000256" key="1">
    <source>
        <dbReference type="ARBA" id="ARBA00022670"/>
    </source>
</evidence>
<dbReference type="PRINTS" id="PR00722">
    <property type="entry name" value="CHYMOTRYPSIN"/>
</dbReference>
<proteinExistence type="predicted"/>
<name>A0A8J6H341_MICOH</name>
<evidence type="ECO:0000256" key="3">
    <source>
        <dbReference type="ARBA" id="ARBA00022801"/>
    </source>
</evidence>
<feature type="domain" description="Peptidase S1" evidence="7">
    <location>
        <begin position="127"/>
        <end position="377"/>
    </location>
</feature>
<dbReference type="CDD" id="cd00190">
    <property type="entry name" value="Tryp_SPc"/>
    <property type="match status" value="1"/>
</dbReference>
<keyword evidence="5" id="KW-1015">Disulfide bond</keyword>
<gene>
    <name evidence="8" type="ORF">LTLLF_205185</name>
</gene>
<evidence type="ECO:0000256" key="5">
    <source>
        <dbReference type="ARBA" id="ARBA00023157"/>
    </source>
</evidence>
<dbReference type="Gene3D" id="2.40.10.10">
    <property type="entry name" value="Trypsin-like serine proteases"/>
    <property type="match status" value="1"/>
</dbReference>
<evidence type="ECO:0000313" key="8">
    <source>
        <dbReference type="EMBL" id="KAH0520788.1"/>
    </source>
</evidence>
<dbReference type="InterPro" id="IPR018114">
    <property type="entry name" value="TRYPSIN_HIS"/>
</dbReference>
<dbReference type="InterPro" id="IPR009003">
    <property type="entry name" value="Peptidase_S1_PA"/>
</dbReference>
<dbReference type="SMART" id="SM00020">
    <property type="entry name" value="Tryp_SPc"/>
    <property type="match status" value="1"/>
</dbReference>
<dbReference type="PANTHER" id="PTHR24252">
    <property type="entry name" value="ACROSIN-RELATED"/>
    <property type="match status" value="1"/>
</dbReference>
<evidence type="ECO:0000313" key="9">
    <source>
        <dbReference type="Proteomes" id="UP000710432"/>
    </source>
</evidence>
<dbReference type="InterPro" id="IPR033116">
    <property type="entry name" value="TRYPSIN_SER"/>
</dbReference>
<keyword evidence="3 6" id="KW-0378">Hydrolase</keyword>
<accession>A0A8J6H341</accession>
<reference evidence="8" key="1">
    <citation type="submission" date="2020-03" db="EMBL/GenBank/DDBJ databases">
        <title>Studies in the Genomics of Life Span.</title>
        <authorList>
            <person name="Glass D."/>
        </authorList>
    </citation>
    <scope>NUCLEOTIDE SEQUENCE</scope>
    <source>
        <strain evidence="8">LTLLF</strain>
        <tissue evidence="8">Muscle</tissue>
    </source>
</reference>
<evidence type="ECO:0000256" key="2">
    <source>
        <dbReference type="ARBA" id="ARBA00022729"/>
    </source>
</evidence>
<dbReference type="SUPFAM" id="SSF50494">
    <property type="entry name" value="Trypsin-like serine proteases"/>
    <property type="match status" value="1"/>
</dbReference>
<evidence type="ECO:0000259" key="7">
    <source>
        <dbReference type="PROSITE" id="PS50240"/>
    </source>
</evidence>
<protein>
    <submittedName>
        <fullName evidence="8">Testisin</fullName>
    </submittedName>
</protein>
<sequence>MDLPGGLWLRVSGSVLDEVVGGGQRAPLSSDDTRSARFHRLLRRINSFNGCAGKQCQGIIDPKQPLGLRSCLSLGGRGPGAAGSKRGCQAAGEVVMGAWGKTLVPLLLVVAAVASQSTLLQVEPENPLGGDDAELGRWPWQGSLRIWGSHLCGATLLNRRWVLTAAHCFQKDSDPFDWTVQFGELTSKPSLWNLQAYSNRYQIEDIFLSPKYTQSYPHDIALLKLSSPVNYNNHIQPICLLNSTFKFENRNDCWVTGWGTIGEDESLPTPYTLQEVQVAIFNNSMCNHMFQKTDFRINIWGDMVCAGNPAGGKDACFARLTCAAPQGDSGGPLVCDQDTVWYQVGVVSWGIGCGRPNRPGVYTNISHHYNWIRSTMIRNGMLRPDPAPLLLFLTLFWVPSLLRPAWAHL</sequence>
<dbReference type="Pfam" id="PF00089">
    <property type="entry name" value="Trypsin"/>
    <property type="match status" value="1"/>
</dbReference>
<dbReference type="PROSITE" id="PS00135">
    <property type="entry name" value="TRYPSIN_SER"/>
    <property type="match status" value="1"/>
</dbReference>
<dbReference type="GO" id="GO:0006508">
    <property type="term" value="P:proteolysis"/>
    <property type="evidence" value="ECO:0007669"/>
    <property type="project" value="UniProtKB-KW"/>
</dbReference>
<evidence type="ECO:0000256" key="4">
    <source>
        <dbReference type="ARBA" id="ARBA00022825"/>
    </source>
</evidence>
<keyword evidence="4 6" id="KW-0720">Serine protease</keyword>
<dbReference type="PROSITE" id="PS50240">
    <property type="entry name" value="TRYPSIN_DOM"/>
    <property type="match status" value="1"/>
</dbReference>
<organism evidence="8 9">
    <name type="scientific">Microtus ochrogaster</name>
    <name type="common">Prairie vole</name>
    <dbReference type="NCBI Taxonomy" id="79684"/>
    <lineage>
        <taxon>Eukaryota</taxon>
        <taxon>Metazoa</taxon>
        <taxon>Chordata</taxon>
        <taxon>Craniata</taxon>
        <taxon>Vertebrata</taxon>
        <taxon>Euteleostomi</taxon>
        <taxon>Mammalia</taxon>
        <taxon>Eutheria</taxon>
        <taxon>Euarchontoglires</taxon>
        <taxon>Glires</taxon>
        <taxon>Rodentia</taxon>
        <taxon>Myomorpha</taxon>
        <taxon>Muroidea</taxon>
        <taxon>Cricetidae</taxon>
        <taxon>Arvicolinae</taxon>
        <taxon>Microtus</taxon>
    </lineage>
</organism>
<keyword evidence="2" id="KW-0732">Signal</keyword>
<dbReference type="GO" id="GO:0004252">
    <property type="term" value="F:serine-type endopeptidase activity"/>
    <property type="evidence" value="ECO:0007669"/>
    <property type="project" value="InterPro"/>
</dbReference>
<dbReference type="AlphaFoldDB" id="A0A8J6H341"/>
<dbReference type="PROSITE" id="PS00134">
    <property type="entry name" value="TRYPSIN_HIS"/>
    <property type="match status" value="1"/>
</dbReference>
<dbReference type="InterPro" id="IPR001254">
    <property type="entry name" value="Trypsin_dom"/>
</dbReference>
<dbReference type="InterPro" id="IPR043504">
    <property type="entry name" value="Peptidase_S1_PA_chymotrypsin"/>
</dbReference>